<dbReference type="InterPro" id="IPR010978">
    <property type="entry name" value="tRNA-bd_arm"/>
</dbReference>
<sequence>MLWQSKHIGFYGSKMVNFSFLGVIRIPRREQFGIHEQSTLLSQQGVYPSIVANSDVIQYLSKEREVLALLSRLDLQNNNFLRIYSSDANQSVHLFVSEGLEAYLPLADMVDISAEVHRLSNSKRLTKTHTEYDRLMARLSSPGFVEKAPENIVDGV</sequence>
<dbReference type="Gene3D" id="1.10.287.380">
    <property type="entry name" value="Valyl-tRNA synthetase, C-terminal domain"/>
    <property type="match status" value="1"/>
</dbReference>
<organism evidence="4 5">
    <name type="scientific">Castilleja foliolosa</name>
    <dbReference type="NCBI Taxonomy" id="1961234"/>
    <lineage>
        <taxon>Eukaryota</taxon>
        <taxon>Viridiplantae</taxon>
        <taxon>Streptophyta</taxon>
        <taxon>Embryophyta</taxon>
        <taxon>Tracheophyta</taxon>
        <taxon>Spermatophyta</taxon>
        <taxon>Magnoliopsida</taxon>
        <taxon>eudicotyledons</taxon>
        <taxon>Gunneridae</taxon>
        <taxon>Pentapetalae</taxon>
        <taxon>asterids</taxon>
        <taxon>lamiids</taxon>
        <taxon>Lamiales</taxon>
        <taxon>Orobanchaceae</taxon>
        <taxon>Pedicularideae</taxon>
        <taxon>Castillejinae</taxon>
        <taxon>Castilleja</taxon>
    </lineage>
</organism>
<dbReference type="Pfam" id="PF10458">
    <property type="entry name" value="Val_tRNA-synt_C"/>
    <property type="match status" value="1"/>
</dbReference>
<dbReference type="AlphaFoldDB" id="A0ABD3ELA2"/>
<keyword evidence="1" id="KW-0547">Nucleotide-binding</keyword>
<dbReference type="GO" id="GO:0005524">
    <property type="term" value="F:ATP binding"/>
    <property type="evidence" value="ECO:0007669"/>
    <property type="project" value="UniProtKB-KW"/>
</dbReference>
<protein>
    <recommendedName>
        <fullName evidence="3">Valyl-tRNA synthetase tRNA-binding arm domain-containing protein</fullName>
    </recommendedName>
</protein>
<dbReference type="Proteomes" id="UP001632038">
    <property type="component" value="Unassembled WGS sequence"/>
</dbReference>
<comment type="caution">
    <text evidence="4">The sequence shown here is derived from an EMBL/GenBank/DDBJ whole genome shotgun (WGS) entry which is preliminary data.</text>
</comment>
<evidence type="ECO:0000313" key="5">
    <source>
        <dbReference type="Proteomes" id="UP001632038"/>
    </source>
</evidence>
<dbReference type="SUPFAM" id="SSF46589">
    <property type="entry name" value="tRNA-binding arm"/>
    <property type="match status" value="1"/>
</dbReference>
<dbReference type="InterPro" id="IPR037118">
    <property type="entry name" value="Val-tRNA_synth_C_sf"/>
</dbReference>
<keyword evidence="2" id="KW-0067">ATP-binding</keyword>
<evidence type="ECO:0000259" key="3">
    <source>
        <dbReference type="Pfam" id="PF10458"/>
    </source>
</evidence>
<evidence type="ECO:0000313" key="4">
    <source>
        <dbReference type="EMBL" id="KAL3655025.1"/>
    </source>
</evidence>
<evidence type="ECO:0000256" key="1">
    <source>
        <dbReference type="ARBA" id="ARBA00022741"/>
    </source>
</evidence>
<keyword evidence="5" id="KW-1185">Reference proteome</keyword>
<feature type="domain" description="Valyl-tRNA synthetase tRNA-binding arm" evidence="3">
    <location>
        <begin position="111"/>
        <end position="154"/>
    </location>
</feature>
<dbReference type="EMBL" id="JAVIJP010000002">
    <property type="protein sequence ID" value="KAL3655025.1"/>
    <property type="molecule type" value="Genomic_DNA"/>
</dbReference>
<evidence type="ECO:0000256" key="2">
    <source>
        <dbReference type="ARBA" id="ARBA00022840"/>
    </source>
</evidence>
<accession>A0ABD3ELA2</accession>
<dbReference type="InterPro" id="IPR019499">
    <property type="entry name" value="Val-tRNA_synth_tRNA-bd"/>
</dbReference>
<reference evidence="5" key="1">
    <citation type="journal article" date="2024" name="IScience">
        <title>Strigolactones Initiate the Formation of Haustorium-like Structures in Castilleja.</title>
        <authorList>
            <person name="Buerger M."/>
            <person name="Peterson D."/>
            <person name="Chory J."/>
        </authorList>
    </citation>
    <scope>NUCLEOTIDE SEQUENCE [LARGE SCALE GENOMIC DNA]</scope>
</reference>
<proteinExistence type="predicted"/>
<gene>
    <name evidence="4" type="ORF">CASFOL_000811</name>
</gene>
<name>A0ABD3ELA2_9LAMI</name>